<comment type="caution">
    <text evidence="1">The sequence shown here is derived from an EMBL/GenBank/DDBJ whole genome shotgun (WGS) entry which is preliminary data.</text>
</comment>
<dbReference type="AlphaFoldDB" id="A0A5D8QEE4"/>
<name>A0A5D8QEE4_9THEO</name>
<dbReference type="EMBL" id="VTPS01000012">
    <property type="protein sequence ID" value="TZE81618.1"/>
    <property type="molecule type" value="Genomic_DNA"/>
</dbReference>
<proteinExistence type="predicted"/>
<evidence type="ECO:0008006" key="3">
    <source>
        <dbReference type="Google" id="ProtNLM"/>
    </source>
</evidence>
<sequence>MSSNLDAELNKLGFEIVDGIYKQQDKRIRKNLINHIDKALGVLANDGVYAYYVYCLSKGKDDKSYKEIFIDKPVASLKPFLLSNKYGNIGNNEANYREEKFFEKLSENLPDLLFFKDALERALIYARYHAKALGDKDE</sequence>
<keyword evidence="2" id="KW-1185">Reference proteome</keyword>
<dbReference type="Proteomes" id="UP000322976">
    <property type="component" value="Unassembled WGS sequence"/>
</dbReference>
<dbReference type="RefSeq" id="WP_149545596.1">
    <property type="nucleotide sequence ID" value="NZ_VTPS01000012.1"/>
</dbReference>
<gene>
    <name evidence="1" type="ORF">FWJ32_08880</name>
</gene>
<reference evidence="1 2" key="1">
    <citation type="submission" date="2019-08" db="EMBL/GenBank/DDBJ databases">
        <title>Calorimonas adulescens gen. nov., sp. nov., an anaerobic thermophilic bacterium from Sakhalin hot spring.</title>
        <authorList>
            <person name="Khomyakova M.A."/>
            <person name="Merkel A.Y."/>
            <person name="Novikov A."/>
            <person name="Bonch-Osmolovskaya E.A."/>
            <person name="Slobodkin A.I."/>
        </authorList>
    </citation>
    <scope>NUCLEOTIDE SEQUENCE [LARGE SCALE GENOMIC DNA]</scope>
    <source>
        <strain evidence="1 2">A05MB</strain>
    </source>
</reference>
<protein>
    <recommendedName>
        <fullName evidence="3">CRISPR type III-B/RAMP module-associated protein Cmr5</fullName>
    </recommendedName>
</protein>
<evidence type="ECO:0000313" key="1">
    <source>
        <dbReference type="EMBL" id="TZE81618.1"/>
    </source>
</evidence>
<organism evidence="1 2">
    <name type="scientific">Calorimonas adulescens</name>
    <dbReference type="NCBI Taxonomy" id="2606906"/>
    <lineage>
        <taxon>Bacteria</taxon>
        <taxon>Bacillati</taxon>
        <taxon>Bacillota</taxon>
        <taxon>Clostridia</taxon>
        <taxon>Thermoanaerobacterales</taxon>
        <taxon>Thermoanaerobacteraceae</taxon>
        <taxon>Calorimonas</taxon>
    </lineage>
</organism>
<accession>A0A5D8QEE4</accession>
<evidence type="ECO:0000313" key="2">
    <source>
        <dbReference type="Proteomes" id="UP000322976"/>
    </source>
</evidence>